<dbReference type="InParanoid" id="A0A1E7FS15"/>
<sequence>MNKKKKKKKVGVLQPTKINNPLEQYKEPIVQLSKELLEAQEFVRIHTTKILQHLETLEAMEQSDILTQDLLLLLSSSSTTTTTDDEDTEVKLDSDSKKDDVKSLLDHWRGIISIGSLREIPYDELQDTFDSVTKEIKVIENNNSMMDDEESTEKLREQFMFDTILGSTVNNNRVSSKAASSYAYENDLQDYLNDYEKKFGNRVQGQGVHALLPESIEVLENTTESKIQIIIEDIYDLAEDLKEKLEHTTITTKTLPSSGDDKSSCVDPEFVTTLVDVGLKALLVHGDVREALRKATLQFDTETSEDELILDADLPLNNESPKSSSNNNNNNNKNNLMKSINIRSKIDTPLLVKSVDWIDHFIDAISGYSDELDQYLDSITDNHGSTSVGEIVVEKILEQAGHVGDIDVPGYFQQMKTLLKLSN</sequence>
<evidence type="ECO:0000313" key="3">
    <source>
        <dbReference type="Proteomes" id="UP000095751"/>
    </source>
</evidence>
<feature type="compositionally biased region" description="Low complexity" evidence="1">
    <location>
        <begin position="317"/>
        <end position="335"/>
    </location>
</feature>
<feature type="region of interest" description="Disordered" evidence="1">
    <location>
        <begin position="315"/>
        <end position="335"/>
    </location>
</feature>
<dbReference type="OrthoDB" id="48444at2759"/>
<proteinExistence type="predicted"/>
<keyword evidence="3" id="KW-1185">Reference proteome</keyword>
<reference evidence="2 3" key="1">
    <citation type="submission" date="2016-09" db="EMBL/GenBank/DDBJ databases">
        <title>Extensive genetic diversity and differential bi-allelic expression allows diatom success in the polar Southern Ocean.</title>
        <authorList>
            <consortium name="DOE Joint Genome Institute"/>
            <person name="Mock T."/>
            <person name="Otillar R.P."/>
            <person name="Strauss J."/>
            <person name="Dupont C."/>
            <person name="Frickenhaus S."/>
            <person name="Maumus F."/>
            <person name="Mcmullan M."/>
            <person name="Sanges R."/>
            <person name="Schmutz J."/>
            <person name="Toseland A."/>
            <person name="Valas R."/>
            <person name="Veluchamy A."/>
            <person name="Ward B.J."/>
            <person name="Allen A."/>
            <person name="Barry K."/>
            <person name="Falciatore A."/>
            <person name="Ferrante M."/>
            <person name="Fortunato A.E."/>
            <person name="Gloeckner G."/>
            <person name="Gruber A."/>
            <person name="Hipkin R."/>
            <person name="Janech M."/>
            <person name="Kroth P."/>
            <person name="Leese F."/>
            <person name="Lindquist E."/>
            <person name="Lyon B.R."/>
            <person name="Martin J."/>
            <person name="Mayer C."/>
            <person name="Parker M."/>
            <person name="Quesneville H."/>
            <person name="Raymond J."/>
            <person name="Uhlig C."/>
            <person name="Valentin K.U."/>
            <person name="Worden A.Z."/>
            <person name="Armbrust E.V."/>
            <person name="Bowler C."/>
            <person name="Green B."/>
            <person name="Moulton V."/>
            <person name="Van Oosterhout C."/>
            <person name="Grigoriev I."/>
        </authorList>
    </citation>
    <scope>NUCLEOTIDE SEQUENCE [LARGE SCALE GENOMIC DNA]</scope>
    <source>
        <strain evidence="2 3">CCMP1102</strain>
    </source>
</reference>
<protein>
    <submittedName>
        <fullName evidence="2">Uncharacterized protein</fullName>
    </submittedName>
</protein>
<accession>A0A1E7FS15</accession>
<dbReference type="EMBL" id="KV784354">
    <property type="protein sequence ID" value="OEU20960.1"/>
    <property type="molecule type" value="Genomic_DNA"/>
</dbReference>
<dbReference type="AlphaFoldDB" id="A0A1E7FS15"/>
<evidence type="ECO:0000313" key="2">
    <source>
        <dbReference type="EMBL" id="OEU20960.1"/>
    </source>
</evidence>
<dbReference type="KEGG" id="fcy:FRACYDRAFT_234591"/>
<dbReference type="Proteomes" id="UP000095751">
    <property type="component" value="Unassembled WGS sequence"/>
</dbReference>
<name>A0A1E7FS15_9STRA</name>
<organism evidence="2 3">
    <name type="scientific">Fragilariopsis cylindrus CCMP1102</name>
    <dbReference type="NCBI Taxonomy" id="635003"/>
    <lineage>
        <taxon>Eukaryota</taxon>
        <taxon>Sar</taxon>
        <taxon>Stramenopiles</taxon>
        <taxon>Ochrophyta</taxon>
        <taxon>Bacillariophyta</taxon>
        <taxon>Bacillariophyceae</taxon>
        <taxon>Bacillariophycidae</taxon>
        <taxon>Bacillariales</taxon>
        <taxon>Bacillariaceae</taxon>
        <taxon>Fragilariopsis</taxon>
    </lineage>
</organism>
<evidence type="ECO:0000256" key="1">
    <source>
        <dbReference type="SAM" id="MobiDB-lite"/>
    </source>
</evidence>
<gene>
    <name evidence="2" type="ORF">FRACYDRAFT_234591</name>
</gene>